<dbReference type="VEuPathDB" id="VectorBase:HLOH_051375"/>
<feature type="compositionally biased region" description="Pro residues" evidence="1">
    <location>
        <begin position="128"/>
        <end position="138"/>
    </location>
</feature>
<dbReference type="EMBL" id="JABSTR010001252">
    <property type="protein sequence ID" value="KAH9383813.1"/>
    <property type="molecule type" value="Genomic_DNA"/>
</dbReference>
<protein>
    <submittedName>
        <fullName evidence="2">Uncharacterized protein</fullName>
    </submittedName>
</protein>
<feature type="compositionally biased region" description="Basic and acidic residues" evidence="1">
    <location>
        <begin position="102"/>
        <end position="118"/>
    </location>
</feature>
<keyword evidence="3" id="KW-1185">Reference proteome</keyword>
<evidence type="ECO:0000256" key="1">
    <source>
        <dbReference type="SAM" id="MobiDB-lite"/>
    </source>
</evidence>
<proteinExistence type="predicted"/>
<reference evidence="2 3" key="1">
    <citation type="journal article" date="2020" name="Cell">
        <title>Large-Scale Comparative Analyses of Tick Genomes Elucidate Their Genetic Diversity and Vector Capacities.</title>
        <authorList>
            <consortium name="Tick Genome and Microbiome Consortium (TIGMIC)"/>
            <person name="Jia N."/>
            <person name="Wang J."/>
            <person name="Shi W."/>
            <person name="Du L."/>
            <person name="Sun Y."/>
            <person name="Zhan W."/>
            <person name="Jiang J.F."/>
            <person name="Wang Q."/>
            <person name="Zhang B."/>
            <person name="Ji P."/>
            <person name="Bell-Sakyi L."/>
            <person name="Cui X.M."/>
            <person name="Yuan T.T."/>
            <person name="Jiang B.G."/>
            <person name="Yang W.F."/>
            <person name="Lam T.T."/>
            <person name="Chang Q.C."/>
            <person name="Ding S.J."/>
            <person name="Wang X.J."/>
            <person name="Zhu J.G."/>
            <person name="Ruan X.D."/>
            <person name="Zhao L."/>
            <person name="Wei J.T."/>
            <person name="Ye R.Z."/>
            <person name="Que T.C."/>
            <person name="Du C.H."/>
            <person name="Zhou Y.H."/>
            <person name="Cheng J.X."/>
            <person name="Dai P.F."/>
            <person name="Guo W.B."/>
            <person name="Han X.H."/>
            <person name="Huang E.J."/>
            <person name="Li L.F."/>
            <person name="Wei W."/>
            <person name="Gao Y.C."/>
            <person name="Liu J.Z."/>
            <person name="Shao H.Z."/>
            <person name="Wang X."/>
            <person name="Wang C.C."/>
            <person name="Yang T.C."/>
            <person name="Huo Q.B."/>
            <person name="Li W."/>
            <person name="Chen H.Y."/>
            <person name="Chen S.E."/>
            <person name="Zhou L.G."/>
            <person name="Ni X.B."/>
            <person name="Tian J.H."/>
            <person name="Sheng Y."/>
            <person name="Liu T."/>
            <person name="Pan Y.S."/>
            <person name="Xia L.Y."/>
            <person name="Li J."/>
            <person name="Zhao F."/>
            <person name="Cao W.C."/>
        </authorList>
    </citation>
    <scope>NUCLEOTIDE SEQUENCE [LARGE SCALE GENOMIC DNA]</scope>
    <source>
        <strain evidence="2">HaeL-2018</strain>
    </source>
</reference>
<name>A0A9J6HAL5_HAELO</name>
<organism evidence="2 3">
    <name type="scientific">Haemaphysalis longicornis</name>
    <name type="common">Bush tick</name>
    <dbReference type="NCBI Taxonomy" id="44386"/>
    <lineage>
        <taxon>Eukaryota</taxon>
        <taxon>Metazoa</taxon>
        <taxon>Ecdysozoa</taxon>
        <taxon>Arthropoda</taxon>
        <taxon>Chelicerata</taxon>
        <taxon>Arachnida</taxon>
        <taxon>Acari</taxon>
        <taxon>Parasitiformes</taxon>
        <taxon>Ixodida</taxon>
        <taxon>Ixodoidea</taxon>
        <taxon>Ixodidae</taxon>
        <taxon>Haemaphysalinae</taxon>
        <taxon>Haemaphysalis</taxon>
    </lineage>
</organism>
<evidence type="ECO:0000313" key="2">
    <source>
        <dbReference type="EMBL" id="KAH9383813.1"/>
    </source>
</evidence>
<feature type="region of interest" description="Disordered" evidence="1">
    <location>
        <begin position="75"/>
        <end position="138"/>
    </location>
</feature>
<dbReference type="AlphaFoldDB" id="A0A9J6HAL5"/>
<sequence length="138" mass="14906">MFPYIKAPTSAASGSSSARGAHIQLRGEEGKKKKGNSLPVVAILSVLSPSLRLLCDMSRPPRVSLLLPQWEGSELSRAAPRPPGSGLPPPPRLLPVGPHRFLRQEPRRLPAELFREGPGEGTRMWTPCEPPSSPLPPL</sequence>
<evidence type="ECO:0000313" key="3">
    <source>
        <dbReference type="Proteomes" id="UP000821853"/>
    </source>
</evidence>
<feature type="compositionally biased region" description="Pro residues" evidence="1">
    <location>
        <begin position="80"/>
        <end position="93"/>
    </location>
</feature>
<comment type="caution">
    <text evidence="2">The sequence shown here is derived from an EMBL/GenBank/DDBJ whole genome shotgun (WGS) entry which is preliminary data.</text>
</comment>
<feature type="region of interest" description="Disordered" evidence="1">
    <location>
        <begin position="1"/>
        <end position="34"/>
    </location>
</feature>
<gene>
    <name evidence="2" type="ORF">HPB48_025583</name>
</gene>
<feature type="compositionally biased region" description="Low complexity" evidence="1">
    <location>
        <begin position="10"/>
        <end position="21"/>
    </location>
</feature>
<dbReference type="Proteomes" id="UP000821853">
    <property type="component" value="Unassembled WGS sequence"/>
</dbReference>
<accession>A0A9J6HAL5</accession>